<evidence type="ECO:0000313" key="1">
    <source>
        <dbReference type="EMBL" id="PRX92404.1"/>
    </source>
</evidence>
<proteinExistence type="predicted"/>
<reference evidence="1 2" key="1">
    <citation type="submission" date="2018-03" db="EMBL/GenBank/DDBJ databases">
        <title>Genomic Encyclopedia of Archaeal and Bacterial Type Strains, Phase II (KMG-II): from individual species to whole genera.</title>
        <authorList>
            <person name="Goeker M."/>
        </authorList>
    </citation>
    <scope>NUCLEOTIDE SEQUENCE [LARGE SCALE GENOMIC DNA]</scope>
    <source>
        <strain evidence="1 2">DSM 45601</strain>
    </source>
</reference>
<dbReference type="RefSeq" id="WP_106252625.1">
    <property type="nucleotide sequence ID" value="NZ_PVZC01000010.1"/>
</dbReference>
<dbReference type="PANTHER" id="PTHR34822">
    <property type="entry name" value="GRPB DOMAIN PROTEIN (AFU_ORTHOLOGUE AFUA_1G01530)"/>
    <property type="match status" value="1"/>
</dbReference>
<comment type="caution">
    <text evidence="1">The sequence shown here is derived from an EMBL/GenBank/DDBJ whole genome shotgun (WGS) entry which is preliminary data.</text>
</comment>
<keyword evidence="2" id="KW-1185">Reference proteome</keyword>
<dbReference type="OrthoDB" id="9799092at2"/>
<dbReference type="Proteomes" id="UP000237846">
    <property type="component" value="Unassembled WGS sequence"/>
</dbReference>
<sequence length="187" mass="21137">MSEDAPAWAYERAELRPYDPRWAVRAAAECERLGDLLAPWLLSGVVHIGSTAVPGLAAKPVIDLMASVADLDTAVGRASERLAADGWCLVPPDLDRRSWRRFFVKPDPSGRRRQAHLHLIRAGHPRWAEQVRFRDALRRDRRLAQRYADLKRRLAERHGHDREAYTAAKAEFVASVLAEHGRPGTPR</sequence>
<keyword evidence="1" id="KW-0808">Transferase</keyword>
<protein>
    <submittedName>
        <fullName evidence="1">GrpB-like predicted nucleotidyltransferase (UPF0157 family)</fullName>
    </submittedName>
</protein>
<name>A0A2T0PU30_9ACTN</name>
<dbReference type="SUPFAM" id="SSF81301">
    <property type="entry name" value="Nucleotidyltransferase"/>
    <property type="match status" value="1"/>
</dbReference>
<accession>A0A2T0PU30</accession>
<dbReference type="AlphaFoldDB" id="A0A2T0PU30"/>
<dbReference type="PANTHER" id="PTHR34822:SF1">
    <property type="entry name" value="GRPB FAMILY PROTEIN"/>
    <property type="match status" value="1"/>
</dbReference>
<evidence type="ECO:0000313" key="2">
    <source>
        <dbReference type="Proteomes" id="UP000237846"/>
    </source>
</evidence>
<organism evidence="1 2">
    <name type="scientific">Allonocardiopsis opalescens</name>
    <dbReference type="NCBI Taxonomy" id="1144618"/>
    <lineage>
        <taxon>Bacteria</taxon>
        <taxon>Bacillati</taxon>
        <taxon>Actinomycetota</taxon>
        <taxon>Actinomycetes</taxon>
        <taxon>Streptosporangiales</taxon>
        <taxon>Allonocardiopsis</taxon>
    </lineage>
</organism>
<dbReference type="GO" id="GO:0016740">
    <property type="term" value="F:transferase activity"/>
    <property type="evidence" value="ECO:0007669"/>
    <property type="project" value="UniProtKB-KW"/>
</dbReference>
<dbReference type="InterPro" id="IPR043519">
    <property type="entry name" value="NT_sf"/>
</dbReference>
<dbReference type="EMBL" id="PVZC01000010">
    <property type="protein sequence ID" value="PRX92404.1"/>
    <property type="molecule type" value="Genomic_DNA"/>
</dbReference>
<dbReference type="Gene3D" id="3.30.460.10">
    <property type="entry name" value="Beta Polymerase, domain 2"/>
    <property type="match status" value="1"/>
</dbReference>
<dbReference type="Pfam" id="PF04229">
    <property type="entry name" value="GrpB"/>
    <property type="match status" value="1"/>
</dbReference>
<dbReference type="InterPro" id="IPR007344">
    <property type="entry name" value="GrpB/CoaE"/>
</dbReference>
<gene>
    <name evidence="1" type="ORF">CLV72_110164</name>
</gene>